<dbReference type="Pfam" id="PF02567">
    <property type="entry name" value="PhzC-PhzF"/>
    <property type="match status" value="1"/>
</dbReference>
<dbReference type="GO" id="GO:0016853">
    <property type="term" value="F:isomerase activity"/>
    <property type="evidence" value="ECO:0007669"/>
    <property type="project" value="TreeGrafter"/>
</dbReference>
<protein>
    <recommendedName>
        <fullName evidence="2">Phenazine biosynthesis protein PhzF</fullName>
    </recommendedName>
</protein>
<dbReference type="AlphaFoldDB" id="A0A381QH44"/>
<dbReference type="Gene3D" id="3.10.310.10">
    <property type="entry name" value="Diaminopimelate Epimerase, Chain A, domain 1"/>
    <property type="match status" value="2"/>
</dbReference>
<dbReference type="SUPFAM" id="SSF54506">
    <property type="entry name" value="Diaminopimelate epimerase-like"/>
    <property type="match status" value="1"/>
</dbReference>
<dbReference type="EMBL" id="UINC01001360">
    <property type="protein sequence ID" value="SUZ78645.1"/>
    <property type="molecule type" value="Genomic_DNA"/>
</dbReference>
<evidence type="ECO:0008006" key="2">
    <source>
        <dbReference type="Google" id="ProtNLM"/>
    </source>
</evidence>
<organism evidence="1">
    <name type="scientific">marine metagenome</name>
    <dbReference type="NCBI Taxonomy" id="408172"/>
    <lineage>
        <taxon>unclassified sequences</taxon>
        <taxon>metagenomes</taxon>
        <taxon>ecological metagenomes</taxon>
    </lineage>
</organism>
<proteinExistence type="predicted"/>
<sequence>MELPFHTLDVFTDSTFGGNPLGLFPNAAQLPTELMQRIAREMNLSETVFLGPPETDQGTARVRIFTPNVEVPFAGHPTVGTAVFLAHQLLARQPAVSKTNTAELTIILEENVGAVSVDVQIEDGEPVFGRFTTAMLPEHRESPHSCQDLARMVGLSPEDVCPDGLYPEMVSCGLAYHIVPVRTIAAVRKASLDMALWKTMLADSWAHHVYLVCMEAEGDEADIRVRMFAPGSGVAEDPATGSAAAALGGYLSKLDASEDGSLSWTVEQGIEMDRPSLIYVEADRSYGTTSAVRVGGRAILVSSGTMRVAYDE</sequence>
<accession>A0A381QH44</accession>
<gene>
    <name evidence="1" type="ORF">METZ01_LOCUS31499</name>
</gene>
<dbReference type="PANTHER" id="PTHR13774:SF32">
    <property type="entry name" value="ANTISENSE-ENHANCING SEQUENCE 1"/>
    <property type="match status" value="1"/>
</dbReference>
<dbReference type="PANTHER" id="PTHR13774">
    <property type="entry name" value="PHENAZINE BIOSYNTHESIS PROTEIN"/>
    <property type="match status" value="1"/>
</dbReference>
<name>A0A381QH44_9ZZZZ</name>
<dbReference type="NCBIfam" id="TIGR00654">
    <property type="entry name" value="PhzF_family"/>
    <property type="match status" value="1"/>
</dbReference>
<evidence type="ECO:0000313" key="1">
    <source>
        <dbReference type="EMBL" id="SUZ78645.1"/>
    </source>
</evidence>
<dbReference type="GO" id="GO:0005737">
    <property type="term" value="C:cytoplasm"/>
    <property type="evidence" value="ECO:0007669"/>
    <property type="project" value="TreeGrafter"/>
</dbReference>
<dbReference type="PIRSF" id="PIRSF016184">
    <property type="entry name" value="PhzC_PhzF"/>
    <property type="match status" value="1"/>
</dbReference>
<reference evidence="1" key="1">
    <citation type="submission" date="2018-05" db="EMBL/GenBank/DDBJ databases">
        <authorList>
            <person name="Lanie J.A."/>
            <person name="Ng W.-L."/>
            <person name="Kazmierczak K.M."/>
            <person name="Andrzejewski T.M."/>
            <person name="Davidsen T.M."/>
            <person name="Wayne K.J."/>
            <person name="Tettelin H."/>
            <person name="Glass J.I."/>
            <person name="Rusch D."/>
            <person name="Podicherti R."/>
            <person name="Tsui H.-C.T."/>
            <person name="Winkler M.E."/>
        </authorList>
    </citation>
    <scope>NUCLEOTIDE SEQUENCE</scope>
</reference>
<dbReference type="InterPro" id="IPR003719">
    <property type="entry name" value="Phenazine_PhzF-like"/>
</dbReference>